<dbReference type="AlphaFoldDB" id="A0A5N5PYM2"/>
<keyword evidence="2" id="KW-0472">Membrane</keyword>
<dbReference type="EMBL" id="VFJC01000003">
    <property type="protein sequence ID" value="KAB5584088.1"/>
    <property type="molecule type" value="Genomic_DNA"/>
</dbReference>
<feature type="signal peptide" evidence="3">
    <location>
        <begin position="1"/>
        <end position="20"/>
    </location>
</feature>
<sequence>MDLCNKLLLMCCLSIALSLALHIFTSPSTTHKAMETTGHKTTRNNKKATAQQENNISNSYNNSSVNANINTSNNSSTIPNRHNSTNSTVSDSTQPNSTVPGPTAEITTHQINLTATQTNFATQSVADSTRAAVSTTLRPPVSAVHGSNESTSKSTPAYFTTGTALGNKSNNETAGAGLNHSEASLTILFSVVLGVIVLIILGLSVYKMTKSKCTQYSHHPLHNEDTGGQFTVTDDTLVTSGGLCDGPQIYNSTITALNEDQTFTYTPTQFRLEFLHEDSATDHIHEATTFKTFNTTDKQP</sequence>
<evidence type="ECO:0000313" key="4">
    <source>
        <dbReference type="EMBL" id="KAB5584088.1"/>
    </source>
</evidence>
<feature type="compositionally biased region" description="Low complexity" evidence="1">
    <location>
        <begin position="54"/>
        <end position="80"/>
    </location>
</feature>
<proteinExistence type="predicted"/>
<keyword evidence="2" id="KW-1133">Transmembrane helix</keyword>
<name>A0A5N5PYM2_PANHP</name>
<evidence type="ECO:0000313" key="5">
    <source>
        <dbReference type="Proteomes" id="UP000327468"/>
    </source>
</evidence>
<dbReference type="Proteomes" id="UP000327468">
    <property type="component" value="Chromosome 2"/>
</dbReference>
<comment type="caution">
    <text evidence="4">The sequence shown here is derived from an EMBL/GenBank/DDBJ whole genome shotgun (WGS) entry which is preliminary data.</text>
</comment>
<evidence type="ECO:0000256" key="2">
    <source>
        <dbReference type="SAM" id="Phobius"/>
    </source>
</evidence>
<feature type="chain" id="PRO_5024451068" evidence="3">
    <location>
        <begin position="21"/>
        <end position="300"/>
    </location>
</feature>
<organism evidence="4 5">
    <name type="scientific">Pangasianodon hypophthalmus</name>
    <name type="common">Striped catfish</name>
    <name type="synonym">Helicophagus hypophthalmus</name>
    <dbReference type="NCBI Taxonomy" id="310915"/>
    <lineage>
        <taxon>Eukaryota</taxon>
        <taxon>Metazoa</taxon>
        <taxon>Chordata</taxon>
        <taxon>Craniata</taxon>
        <taxon>Vertebrata</taxon>
        <taxon>Euteleostomi</taxon>
        <taxon>Actinopterygii</taxon>
        <taxon>Neopterygii</taxon>
        <taxon>Teleostei</taxon>
        <taxon>Ostariophysi</taxon>
        <taxon>Siluriformes</taxon>
        <taxon>Pangasiidae</taxon>
        <taxon>Pangasianodon</taxon>
    </lineage>
</organism>
<reference evidence="4 5" key="1">
    <citation type="submission" date="2019-06" db="EMBL/GenBank/DDBJ databases">
        <title>A chromosome-scale genome assembly of the striped catfish, Pangasianodon hypophthalmus.</title>
        <authorList>
            <person name="Wen M."/>
            <person name="Zahm M."/>
            <person name="Roques C."/>
            <person name="Cabau C."/>
            <person name="Klopp C."/>
            <person name="Donnadieu C."/>
            <person name="Jouanno E."/>
            <person name="Avarre J.-C."/>
            <person name="Campet M."/>
            <person name="Ha T.T.T."/>
            <person name="Dugue R."/>
            <person name="Lampietro C."/>
            <person name="Louis A."/>
            <person name="Herpin A."/>
            <person name="Echchiki A."/>
            <person name="Berthelot C."/>
            <person name="Parey E."/>
            <person name="Roest-Crollius H."/>
            <person name="Braasch I."/>
            <person name="Postlethwait J."/>
            <person name="Bobe J."/>
            <person name="Montfort J."/>
            <person name="Bouchez O."/>
            <person name="Begum T."/>
            <person name="Schartl M."/>
            <person name="Guiguen Y."/>
        </authorList>
    </citation>
    <scope>NUCLEOTIDE SEQUENCE [LARGE SCALE GENOMIC DNA]</scope>
    <source>
        <strain evidence="4 5">Indonesia</strain>
        <tissue evidence="4">Blood</tissue>
    </source>
</reference>
<evidence type="ECO:0000256" key="1">
    <source>
        <dbReference type="SAM" id="MobiDB-lite"/>
    </source>
</evidence>
<keyword evidence="5" id="KW-1185">Reference proteome</keyword>
<feature type="region of interest" description="Disordered" evidence="1">
    <location>
        <begin position="34"/>
        <end position="102"/>
    </location>
</feature>
<feature type="transmembrane region" description="Helical" evidence="2">
    <location>
        <begin position="187"/>
        <end position="206"/>
    </location>
</feature>
<gene>
    <name evidence="4" type="ORF">PHYPO_G00103400</name>
</gene>
<feature type="compositionally biased region" description="Polar residues" evidence="1">
    <location>
        <begin position="81"/>
        <end position="102"/>
    </location>
</feature>
<protein>
    <submittedName>
        <fullName evidence="4">Uncharacterized protein</fullName>
    </submittedName>
</protein>
<feature type="region of interest" description="Disordered" evidence="1">
    <location>
        <begin position="131"/>
        <end position="157"/>
    </location>
</feature>
<accession>A0A5N5PYM2</accession>
<feature type="compositionally biased region" description="Polar residues" evidence="1">
    <location>
        <begin position="145"/>
        <end position="157"/>
    </location>
</feature>
<evidence type="ECO:0000256" key="3">
    <source>
        <dbReference type="SAM" id="SignalP"/>
    </source>
</evidence>
<keyword evidence="3" id="KW-0732">Signal</keyword>
<keyword evidence="2" id="KW-0812">Transmembrane</keyword>